<comment type="caution">
    <text evidence="5">The sequence shown here is derived from an EMBL/GenBank/DDBJ whole genome shotgun (WGS) entry which is preliminary data.</text>
</comment>
<dbReference type="RefSeq" id="WP_161091694.1">
    <property type="nucleotide sequence ID" value="NZ_WWCV01000042.1"/>
</dbReference>
<proteinExistence type="inferred from homology"/>
<dbReference type="EMBL" id="WWCV01000042">
    <property type="protein sequence ID" value="MYN19230.1"/>
    <property type="molecule type" value="Genomic_DNA"/>
</dbReference>
<accession>A0A845HKF0</accession>
<dbReference type="Proteomes" id="UP000484875">
    <property type="component" value="Unassembled WGS sequence"/>
</dbReference>
<dbReference type="Pfam" id="PF02538">
    <property type="entry name" value="Hydantoinase_B"/>
    <property type="match status" value="1"/>
</dbReference>
<dbReference type="InterPro" id="IPR003692">
    <property type="entry name" value="Hydantoinase_B"/>
</dbReference>
<dbReference type="PANTHER" id="PTHR11365">
    <property type="entry name" value="5-OXOPROLINASE RELATED"/>
    <property type="match status" value="1"/>
</dbReference>
<gene>
    <name evidence="5" type="ORF">GTP81_21015</name>
</gene>
<dbReference type="InterPro" id="IPR045079">
    <property type="entry name" value="Oxoprolinase-like"/>
</dbReference>
<feature type="domain" description="Hydantoinase B/oxoprolinase" evidence="3">
    <location>
        <begin position="698"/>
        <end position="1202"/>
    </location>
</feature>
<dbReference type="AlphaFoldDB" id="A0A845HKF0"/>
<dbReference type="Pfam" id="PF05378">
    <property type="entry name" value="Hydant_A_N"/>
    <property type="match status" value="1"/>
</dbReference>
<evidence type="ECO:0000259" key="2">
    <source>
        <dbReference type="Pfam" id="PF01968"/>
    </source>
</evidence>
<evidence type="ECO:0000256" key="1">
    <source>
        <dbReference type="ARBA" id="ARBA00010403"/>
    </source>
</evidence>
<dbReference type="PANTHER" id="PTHR11365:SF23">
    <property type="entry name" value="HYPOTHETICAL 5-OXOPROLINASE (EUROFUNG)-RELATED"/>
    <property type="match status" value="1"/>
</dbReference>
<comment type="similarity">
    <text evidence="1">Belongs to the oxoprolinase family.</text>
</comment>
<evidence type="ECO:0000313" key="6">
    <source>
        <dbReference type="Proteomes" id="UP000484875"/>
    </source>
</evidence>
<dbReference type="GO" id="GO:0005829">
    <property type="term" value="C:cytosol"/>
    <property type="evidence" value="ECO:0007669"/>
    <property type="project" value="TreeGrafter"/>
</dbReference>
<keyword evidence="6" id="KW-1185">Reference proteome</keyword>
<evidence type="ECO:0000259" key="3">
    <source>
        <dbReference type="Pfam" id="PF02538"/>
    </source>
</evidence>
<reference evidence="5 6" key="1">
    <citation type="submission" date="2019-12" db="EMBL/GenBank/DDBJ databases">
        <title>Novel species isolated from a subtropical stream in China.</title>
        <authorList>
            <person name="Lu H."/>
        </authorList>
    </citation>
    <scope>NUCLEOTIDE SEQUENCE [LARGE SCALE GENOMIC DNA]</scope>
    <source>
        <strain evidence="5 6">FT107W</strain>
    </source>
</reference>
<evidence type="ECO:0000259" key="4">
    <source>
        <dbReference type="Pfam" id="PF05378"/>
    </source>
</evidence>
<name>A0A845HKF0_9BURK</name>
<feature type="domain" description="Hydantoinase/oxoprolinase N-terminal" evidence="4">
    <location>
        <begin position="14"/>
        <end position="192"/>
    </location>
</feature>
<feature type="domain" description="Hydantoinase A/oxoprolinase" evidence="2">
    <location>
        <begin position="212"/>
        <end position="500"/>
    </location>
</feature>
<dbReference type="InterPro" id="IPR002821">
    <property type="entry name" value="Hydantoinase_A"/>
</dbReference>
<dbReference type="GO" id="GO:0006749">
    <property type="term" value="P:glutathione metabolic process"/>
    <property type="evidence" value="ECO:0007669"/>
    <property type="project" value="TreeGrafter"/>
</dbReference>
<dbReference type="InterPro" id="IPR008040">
    <property type="entry name" value="Hydant_A_N"/>
</dbReference>
<dbReference type="Pfam" id="PF01968">
    <property type="entry name" value="Hydantoinase_A"/>
    <property type="match status" value="1"/>
</dbReference>
<evidence type="ECO:0000313" key="5">
    <source>
        <dbReference type="EMBL" id="MYN19230.1"/>
    </source>
</evidence>
<organism evidence="5 6">
    <name type="scientific">Duganella vulcania</name>
    <dbReference type="NCBI Taxonomy" id="2692166"/>
    <lineage>
        <taxon>Bacteria</taxon>
        <taxon>Pseudomonadati</taxon>
        <taxon>Pseudomonadota</taxon>
        <taxon>Betaproteobacteria</taxon>
        <taxon>Burkholderiales</taxon>
        <taxon>Oxalobacteraceae</taxon>
        <taxon>Telluria group</taxon>
        <taxon>Duganella</taxon>
    </lineage>
</organism>
<sequence>MKNDIPTQQLRWQFWVDRGGTFTDIVARRPDGKLVTHKLLSEYPERYEDAVTQGMRDLLGLKTGDPLPADQIEVIKMGTTVATNALLERKGARTALAITRGFADQLRIGYQDRPDIFAMRIELPDLIYEKVIEIDERIGARGEVLEVPDEERLRGQFVGLRAMGIDAIAIVLMHAYRYPQHEQRLQALAEEAGFTQISVSHQVSPLMKIVGRGDTTVVDAYLSPVLRDYVSRVSADTGDVRIMFMQSNGGLTDAGRFQGKDAILSGPAGGIVGAVKSCEAIGLKQVIGFDMGGTSTDVAHYDGAYERVFETVVAGVRVRAPMMHIHTVAAGGGSICSFENGRFKVGPESAGANPGPASYRKGGPLTVTDCNVMLGRIQPEHFPHVFGPNGDQPLDRDVVVRAFGELAERIARETGTRLSPSAVADGFLAVAVDNMAQAIKSISVERGYDVSRYAMCCFGGAGGQHACRVADVLGMTKIVIHPFAGVLSAFGMGLADIRAMREGAVEQPLSEATLAELGPQLVALARDAATELLEQQVAQEDIRVELCARLKYEDSDSAFVIPLAGMAEMSEAFAALYRGRFGFVMEGQPLVIESVSAEAIGAGDGADFVIEVPAGGGGDSPGRVYSYVDGQTVPIALHVRAELPVGSRVAGPALIREEIATTVVDAGWTAHVLPDHTLMLERSAAAGSAHKMTTAVHPIHLEIFNNLFMAIAKQMGTTLENTAYSVNMKERLDFSCAIFDRHGNLIANAPHIPVHLGSMSDSVLCVIRQHAATMAPGDAYVLNVPYNGGTHLPDITIVCPVYGDSDKPLFYVAARGHHGDVGGITPGSMPPNSTSILEEGVLLDNIKIVDKGVFMEPLVRELFGAGPWPSRNIDQNIADLIAQLGACETGANELLKAVACYGEDVVLAYMQHVQDNAEAAVRKAIGGLRDASFAYEMDDGAVLKVKLTIDHASRSATVDFTGTSEQRPTNFNAPLSVCKAAVLYVFRTLIDSDIPMNEGVLKPLKLIIPEGSMLNPRYPAAVVAGNVEVSQYVTDALYGALGVMSASQGTMNNFTFGNEEHQYYETIAGGSGAGPGFDGTAAVQTHMTNSRMTDPEVLEWRFPVLVETHAIRRGSGGEGAQRGGDGALRRIRFLEAMTANILAGHRRIAPFGLEGAAPGALGRNWVERGDGSIEEFGATHTAEMRAGDVFAIETPGGGGFGTR</sequence>
<protein>
    <submittedName>
        <fullName evidence="5">5-oxoprolinase</fullName>
    </submittedName>
</protein>
<dbReference type="GO" id="GO:0017168">
    <property type="term" value="F:5-oxoprolinase (ATP-hydrolyzing) activity"/>
    <property type="evidence" value="ECO:0007669"/>
    <property type="project" value="TreeGrafter"/>
</dbReference>